<dbReference type="AlphaFoldDB" id="D7LK66"/>
<keyword evidence="1" id="KW-0812">Transmembrane</keyword>
<protein>
    <submittedName>
        <fullName evidence="2">Uncharacterized protein</fullName>
    </submittedName>
</protein>
<dbReference type="HOGENOM" id="CLU_2725622_0_0_1"/>
<keyword evidence="1" id="KW-1133">Transmembrane helix</keyword>
<accession>D7LK66</accession>
<dbReference type="EMBL" id="GL348716">
    <property type="protein sequence ID" value="EFH56922.1"/>
    <property type="molecule type" value="Genomic_DNA"/>
</dbReference>
<feature type="transmembrane region" description="Helical" evidence="1">
    <location>
        <begin position="17"/>
        <end position="35"/>
    </location>
</feature>
<keyword evidence="1" id="KW-0472">Membrane</keyword>
<sequence>MLRKIGAASLSDKVIEVSNILVLVASVTFCSWIVVRRIAEETELRDYVDQWTSVGLFMVASRVRTTHHVLYL</sequence>
<proteinExistence type="predicted"/>
<evidence type="ECO:0000313" key="3">
    <source>
        <dbReference type="Proteomes" id="UP000008694"/>
    </source>
</evidence>
<name>D7LK66_ARALL</name>
<gene>
    <name evidence="2" type="ORF">ARALYDRAFT_901140</name>
</gene>
<evidence type="ECO:0000313" key="2">
    <source>
        <dbReference type="EMBL" id="EFH56922.1"/>
    </source>
</evidence>
<organism evidence="3">
    <name type="scientific">Arabidopsis lyrata subsp. lyrata</name>
    <name type="common">Lyre-leaved rock-cress</name>
    <dbReference type="NCBI Taxonomy" id="81972"/>
    <lineage>
        <taxon>Eukaryota</taxon>
        <taxon>Viridiplantae</taxon>
        <taxon>Streptophyta</taxon>
        <taxon>Embryophyta</taxon>
        <taxon>Tracheophyta</taxon>
        <taxon>Spermatophyta</taxon>
        <taxon>Magnoliopsida</taxon>
        <taxon>eudicotyledons</taxon>
        <taxon>Gunneridae</taxon>
        <taxon>Pentapetalae</taxon>
        <taxon>rosids</taxon>
        <taxon>malvids</taxon>
        <taxon>Brassicales</taxon>
        <taxon>Brassicaceae</taxon>
        <taxon>Camelineae</taxon>
        <taxon>Arabidopsis</taxon>
    </lineage>
</organism>
<keyword evidence="3" id="KW-1185">Reference proteome</keyword>
<reference evidence="3" key="1">
    <citation type="journal article" date="2011" name="Nat. Genet.">
        <title>The Arabidopsis lyrata genome sequence and the basis of rapid genome size change.</title>
        <authorList>
            <person name="Hu T.T."/>
            <person name="Pattyn P."/>
            <person name="Bakker E.G."/>
            <person name="Cao J."/>
            <person name="Cheng J.-F."/>
            <person name="Clark R.M."/>
            <person name="Fahlgren N."/>
            <person name="Fawcett J.A."/>
            <person name="Grimwood J."/>
            <person name="Gundlach H."/>
            <person name="Haberer G."/>
            <person name="Hollister J.D."/>
            <person name="Ossowski S."/>
            <person name="Ottilar R.P."/>
            <person name="Salamov A.A."/>
            <person name="Schneeberger K."/>
            <person name="Spannagl M."/>
            <person name="Wang X."/>
            <person name="Yang L."/>
            <person name="Nasrallah M.E."/>
            <person name="Bergelson J."/>
            <person name="Carrington J.C."/>
            <person name="Gaut B.S."/>
            <person name="Schmutz J."/>
            <person name="Mayer K.F.X."/>
            <person name="Van de Peer Y."/>
            <person name="Grigoriev I.V."/>
            <person name="Nordborg M."/>
            <person name="Weigel D."/>
            <person name="Guo Y.-L."/>
        </authorList>
    </citation>
    <scope>NUCLEOTIDE SEQUENCE [LARGE SCALE GENOMIC DNA]</scope>
    <source>
        <strain evidence="3">cv. MN47</strain>
    </source>
</reference>
<evidence type="ECO:0000256" key="1">
    <source>
        <dbReference type="SAM" id="Phobius"/>
    </source>
</evidence>
<dbReference type="Proteomes" id="UP000008694">
    <property type="component" value="Unassembled WGS sequence"/>
</dbReference>
<dbReference type="Gramene" id="scaffold_400641.1">
    <property type="protein sequence ID" value="scaffold_400641.1"/>
    <property type="gene ID" value="scaffold_400641.1"/>
</dbReference>